<reference evidence="2" key="1">
    <citation type="submission" date="2022-08" db="EMBL/GenBank/DDBJ databases">
        <authorList>
            <consortium name="DOE Joint Genome Institute"/>
            <person name="Min B."/>
            <person name="Riley R."/>
            <person name="Sierra-Patev S."/>
            <person name="Naranjo-Ortiz M."/>
            <person name="Looney B."/>
            <person name="Konkel Z."/>
            <person name="Slot J.C."/>
            <person name="Sakamoto Y."/>
            <person name="Steenwyk J.L."/>
            <person name="Rokas A."/>
            <person name="Carro J."/>
            <person name="Camarero S."/>
            <person name="Ferreira P."/>
            <person name="Molpeceres G."/>
            <person name="Ruiz-Duenas F.J."/>
            <person name="Serrano A."/>
            <person name="Henrissat B."/>
            <person name="Drula E."/>
            <person name="Hughes K.W."/>
            <person name="Mata J.L."/>
            <person name="Ishikawa N.K."/>
            <person name="Vargas-Isla R."/>
            <person name="Ushijima S."/>
            <person name="Smith C.A."/>
            <person name="Ahrendt S."/>
            <person name="Andreopoulos W."/>
            <person name="He G."/>
            <person name="Labutti K."/>
            <person name="Lipzen A."/>
            <person name="Ng V."/>
            <person name="Sandor L."/>
            <person name="Barry K."/>
            <person name="Martinez A.T."/>
            <person name="Xiao Y."/>
            <person name="Gibbons J.G."/>
            <person name="Terashima K."/>
            <person name="Hibbett D.S."/>
            <person name="Grigoriev I.V."/>
        </authorList>
    </citation>
    <scope>NUCLEOTIDE SEQUENCE</scope>
    <source>
        <strain evidence="2">TFB9207</strain>
    </source>
</reference>
<proteinExistence type="predicted"/>
<organism evidence="2 3">
    <name type="scientific">Lentinula raphanica</name>
    <dbReference type="NCBI Taxonomy" id="153919"/>
    <lineage>
        <taxon>Eukaryota</taxon>
        <taxon>Fungi</taxon>
        <taxon>Dikarya</taxon>
        <taxon>Basidiomycota</taxon>
        <taxon>Agaricomycotina</taxon>
        <taxon>Agaricomycetes</taxon>
        <taxon>Agaricomycetidae</taxon>
        <taxon>Agaricales</taxon>
        <taxon>Marasmiineae</taxon>
        <taxon>Omphalotaceae</taxon>
        <taxon>Lentinula</taxon>
    </lineage>
</organism>
<feature type="compositionally biased region" description="Polar residues" evidence="1">
    <location>
        <begin position="19"/>
        <end position="29"/>
    </location>
</feature>
<feature type="compositionally biased region" description="Pro residues" evidence="1">
    <location>
        <begin position="236"/>
        <end position="249"/>
    </location>
</feature>
<feature type="region of interest" description="Disordered" evidence="1">
    <location>
        <begin position="234"/>
        <end position="253"/>
    </location>
</feature>
<evidence type="ECO:0000313" key="2">
    <source>
        <dbReference type="EMBL" id="KAJ3834066.1"/>
    </source>
</evidence>
<keyword evidence="3" id="KW-1185">Reference proteome</keyword>
<name>A0AA38P0U8_9AGAR</name>
<dbReference type="AlphaFoldDB" id="A0AA38P0U8"/>
<feature type="region of interest" description="Disordered" evidence="1">
    <location>
        <begin position="9"/>
        <end position="30"/>
    </location>
</feature>
<comment type="caution">
    <text evidence="2">The sequence shown here is derived from an EMBL/GenBank/DDBJ whole genome shotgun (WGS) entry which is preliminary data.</text>
</comment>
<sequence length="380" mass="42980">MASAVVLSISDDRIAPGQNHPNSTEQGPRNKTLLDVGITSCVMSILTTNLTPDTLLDLAKKTMLLKGVKCQITTPDSCNAILVSWEAYKLHLLRRHTLTVKKLQKDEQTCTVQSQAGVSRTKTRKEWRCAFRCSNRVHTSRESLEQHVDSHMARVPLCCPFQTCENEQPFEGELFLIDHLDSVHFEQRNLPSTALEGQLRASWCSYFQSRDISETPPWPRNPVGYSDIFNLHLSRPLPPSSPRTPPASPPSRQFPRLVQASALQSPSFNSPGRRPIARQITLETIEDSNKTQEVLEFEDLPVLLPVSRTNEDTEKYPSRCSQLPEDWIVWQRPHSWKKETPGPFHLQNPADLNRVPPSSMDYNVFSARVDQLKAEGILGK</sequence>
<evidence type="ECO:0008006" key="4">
    <source>
        <dbReference type="Google" id="ProtNLM"/>
    </source>
</evidence>
<evidence type="ECO:0000313" key="3">
    <source>
        <dbReference type="Proteomes" id="UP001163846"/>
    </source>
</evidence>
<dbReference type="EMBL" id="MU806587">
    <property type="protein sequence ID" value="KAJ3834066.1"/>
    <property type="molecule type" value="Genomic_DNA"/>
</dbReference>
<evidence type="ECO:0000256" key="1">
    <source>
        <dbReference type="SAM" id="MobiDB-lite"/>
    </source>
</evidence>
<gene>
    <name evidence="2" type="ORF">F5878DRAFT_728427</name>
</gene>
<protein>
    <recommendedName>
        <fullName evidence="4">C2H2-type domain-containing protein</fullName>
    </recommendedName>
</protein>
<accession>A0AA38P0U8</accession>
<dbReference type="Proteomes" id="UP001163846">
    <property type="component" value="Unassembled WGS sequence"/>
</dbReference>